<evidence type="ECO:0000256" key="1">
    <source>
        <dbReference type="SAM" id="MobiDB-lite"/>
    </source>
</evidence>
<sequence>MSEFTADITRKEPSTKTLLDQARERPDNVREELSDADPQNTTGVAADRSRAPVDQDLEKGSVQRTQVDRSSSLKS</sequence>
<feature type="compositionally biased region" description="Basic and acidic residues" evidence="1">
    <location>
        <begin position="21"/>
        <end position="33"/>
    </location>
</feature>
<gene>
    <name evidence="2" type="ORF">ACHE_70806A</name>
</gene>
<dbReference type="EMBL" id="AP024422">
    <property type="protein sequence ID" value="BCR91963.1"/>
    <property type="molecule type" value="Genomic_DNA"/>
</dbReference>
<reference evidence="2" key="2">
    <citation type="submission" date="2021-02" db="EMBL/GenBank/DDBJ databases">
        <title>Aspergillus chevalieri M1 genome sequence.</title>
        <authorList>
            <person name="Kadooka C."/>
            <person name="Mori K."/>
            <person name="Futagami T."/>
        </authorList>
    </citation>
    <scope>NUCLEOTIDE SEQUENCE</scope>
    <source>
        <strain evidence="2">M1</strain>
    </source>
</reference>
<evidence type="ECO:0000313" key="3">
    <source>
        <dbReference type="Proteomes" id="UP000637239"/>
    </source>
</evidence>
<dbReference type="KEGG" id="ache:ACHE_70806A"/>
<dbReference type="RefSeq" id="XP_043140485.1">
    <property type="nucleotide sequence ID" value="XM_043283179.1"/>
</dbReference>
<protein>
    <submittedName>
        <fullName evidence="2">Uncharacterized protein</fullName>
    </submittedName>
</protein>
<dbReference type="GeneID" id="66986321"/>
<accession>A0A7R7VWA3</accession>
<feature type="compositionally biased region" description="Polar residues" evidence="1">
    <location>
        <begin position="62"/>
        <end position="75"/>
    </location>
</feature>
<evidence type="ECO:0000313" key="2">
    <source>
        <dbReference type="EMBL" id="BCR91963.1"/>
    </source>
</evidence>
<organism evidence="2 3">
    <name type="scientific">Aspergillus chevalieri</name>
    <name type="common">Eurotium chevalieri</name>
    <dbReference type="NCBI Taxonomy" id="182096"/>
    <lineage>
        <taxon>Eukaryota</taxon>
        <taxon>Fungi</taxon>
        <taxon>Dikarya</taxon>
        <taxon>Ascomycota</taxon>
        <taxon>Pezizomycotina</taxon>
        <taxon>Eurotiomycetes</taxon>
        <taxon>Eurotiomycetidae</taxon>
        <taxon>Eurotiales</taxon>
        <taxon>Aspergillaceae</taxon>
        <taxon>Aspergillus</taxon>
        <taxon>Aspergillus subgen. Aspergillus</taxon>
    </lineage>
</organism>
<proteinExistence type="predicted"/>
<name>A0A7R7VWA3_ASPCH</name>
<feature type="region of interest" description="Disordered" evidence="1">
    <location>
        <begin position="1"/>
        <end position="75"/>
    </location>
</feature>
<dbReference type="Proteomes" id="UP000637239">
    <property type="component" value="Chromosome 7"/>
</dbReference>
<feature type="compositionally biased region" description="Basic and acidic residues" evidence="1">
    <location>
        <begin position="47"/>
        <end position="61"/>
    </location>
</feature>
<reference evidence="2" key="1">
    <citation type="submission" date="2021-01" db="EMBL/GenBank/DDBJ databases">
        <authorList>
            <consortium name="Aspergillus chevalieri M1 genome sequencing consortium"/>
            <person name="Kazuki M."/>
            <person name="Futagami T."/>
        </authorList>
    </citation>
    <scope>NUCLEOTIDE SEQUENCE</scope>
    <source>
        <strain evidence="2">M1</strain>
    </source>
</reference>
<dbReference type="AlphaFoldDB" id="A0A7R7VWA3"/>
<keyword evidence="3" id="KW-1185">Reference proteome</keyword>